<evidence type="ECO:0000313" key="2">
    <source>
        <dbReference type="EMBL" id="PRP74287.1"/>
    </source>
</evidence>
<dbReference type="EMBL" id="MDYQ01000479">
    <property type="protein sequence ID" value="PRP74287.1"/>
    <property type="molecule type" value="Genomic_DNA"/>
</dbReference>
<keyword evidence="1" id="KW-0472">Membrane</keyword>
<organism evidence="2 3">
    <name type="scientific">Planoprotostelium fungivorum</name>
    <dbReference type="NCBI Taxonomy" id="1890364"/>
    <lineage>
        <taxon>Eukaryota</taxon>
        <taxon>Amoebozoa</taxon>
        <taxon>Evosea</taxon>
        <taxon>Variosea</taxon>
        <taxon>Cavosteliida</taxon>
        <taxon>Cavosteliaceae</taxon>
        <taxon>Planoprotostelium</taxon>
    </lineage>
</organism>
<dbReference type="InParanoid" id="A0A2P6MRG1"/>
<accession>A0A2P6MRG1</accession>
<dbReference type="AlphaFoldDB" id="A0A2P6MRG1"/>
<comment type="caution">
    <text evidence="2">The sequence shown here is derived from an EMBL/GenBank/DDBJ whole genome shotgun (WGS) entry which is preliminary data.</text>
</comment>
<dbReference type="Proteomes" id="UP000241769">
    <property type="component" value="Unassembled WGS sequence"/>
</dbReference>
<reference evidence="2 3" key="1">
    <citation type="journal article" date="2018" name="Genome Biol. Evol.">
        <title>Multiple Roots of Fruiting Body Formation in Amoebozoa.</title>
        <authorList>
            <person name="Hillmann F."/>
            <person name="Forbes G."/>
            <person name="Novohradska S."/>
            <person name="Ferling I."/>
            <person name="Riege K."/>
            <person name="Groth M."/>
            <person name="Westermann M."/>
            <person name="Marz M."/>
            <person name="Spaller T."/>
            <person name="Winckler T."/>
            <person name="Schaap P."/>
            <person name="Glockner G."/>
        </authorList>
    </citation>
    <scope>NUCLEOTIDE SEQUENCE [LARGE SCALE GENOMIC DNA]</scope>
    <source>
        <strain evidence="2 3">Jena</strain>
    </source>
</reference>
<feature type="transmembrane region" description="Helical" evidence="1">
    <location>
        <begin position="6"/>
        <end position="25"/>
    </location>
</feature>
<name>A0A2P6MRG1_9EUKA</name>
<feature type="non-terminal residue" evidence="2">
    <location>
        <position position="1"/>
    </location>
</feature>
<protein>
    <submittedName>
        <fullName evidence="2">Uncharacterized protein</fullName>
    </submittedName>
</protein>
<keyword evidence="1" id="KW-0812">Transmembrane</keyword>
<keyword evidence="1" id="KW-1133">Transmembrane helix</keyword>
<gene>
    <name evidence="2" type="ORF">PROFUN_12034</name>
</gene>
<keyword evidence="3" id="KW-1185">Reference proteome</keyword>
<evidence type="ECO:0000313" key="3">
    <source>
        <dbReference type="Proteomes" id="UP000241769"/>
    </source>
</evidence>
<proteinExistence type="predicted"/>
<sequence>WEQAYNISAQVIVISGTLALIMPYISTPTSSELWQAKELSKQTFDQLIGNLSHQAESPHSKDLLVMINCQGGYQSSLTLVM</sequence>
<evidence type="ECO:0000256" key="1">
    <source>
        <dbReference type="SAM" id="Phobius"/>
    </source>
</evidence>